<dbReference type="Proteomes" id="UP001153712">
    <property type="component" value="Chromosome 1"/>
</dbReference>
<feature type="signal peptide" evidence="1">
    <location>
        <begin position="1"/>
        <end position="20"/>
    </location>
</feature>
<organism evidence="2 3">
    <name type="scientific">Phyllotreta striolata</name>
    <name type="common">Striped flea beetle</name>
    <name type="synonym">Crioceris striolata</name>
    <dbReference type="NCBI Taxonomy" id="444603"/>
    <lineage>
        <taxon>Eukaryota</taxon>
        <taxon>Metazoa</taxon>
        <taxon>Ecdysozoa</taxon>
        <taxon>Arthropoda</taxon>
        <taxon>Hexapoda</taxon>
        <taxon>Insecta</taxon>
        <taxon>Pterygota</taxon>
        <taxon>Neoptera</taxon>
        <taxon>Endopterygota</taxon>
        <taxon>Coleoptera</taxon>
        <taxon>Polyphaga</taxon>
        <taxon>Cucujiformia</taxon>
        <taxon>Chrysomeloidea</taxon>
        <taxon>Chrysomelidae</taxon>
        <taxon>Galerucinae</taxon>
        <taxon>Alticini</taxon>
        <taxon>Phyllotreta</taxon>
    </lineage>
</organism>
<dbReference type="CDD" id="cd23992">
    <property type="entry name" value="PBP_GOBP"/>
    <property type="match status" value="1"/>
</dbReference>
<evidence type="ECO:0000256" key="1">
    <source>
        <dbReference type="SAM" id="SignalP"/>
    </source>
</evidence>
<evidence type="ECO:0000313" key="2">
    <source>
        <dbReference type="EMBL" id="CAG9853634.1"/>
    </source>
</evidence>
<dbReference type="OrthoDB" id="8194670at2759"/>
<dbReference type="InterPro" id="IPR006170">
    <property type="entry name" value="PBP/GOBP"/>
</dbReference>
<dbReference type="SUPFAM" id="SSF47565">
    <property type="entry name" value="Insect pheromone/odorant-binding proteins"/>
    <property type="match status" value="1"/>
</dbReference>
<dbReference type="InterPro" id="IPR036728">
    <property type="entry name" value="PBP_GOBP_sf"/>
</dbReference>
<keyword evidence="3" id="KW-1185">Reference proteome</keyword>
<protein>
    <submittedName>
        <fullName evidence="2">Uncharacterized protein</fullName>
    </submittedName>
</protein>
<feature type="chain" id="PRO_5040174659" evidence="1">
    <location>
        <begin position="21"/>
        <end position="139"/>
    </location>
</feature>
<evidence type="ECO:0000313" key="3">
    <source>
        <dbReference type="Proteomes" id="UP001153712"/>
    </source>
</evidence>
<dbReference type="GO" id="GO:0005549">
    <property type="term" value="F:odorant binding"/>
    <property type="evidence" value="ECO:0007669"/>
    <property type="project" value="InterPro"/>
</dbReference>
<reference evidence="2" key="1">
    <citation type="submission" date="2022-01" db="EMBL/GenBank/DDBJ databases">
        <authorList>
            <person name="King R."/>
        </authorList>
    </citation>
    <scope>NUCLEOTIDE SEQUENCE</scope>
</reference>
<dbReference type="AlphaFoldDB" id="A0A9N9TE67"/>
<accession>A0A9N9TE67</accession>
<name>A0A9N9TE67_PHYSR</name>
<dbReference type="Gene3D" id="1.10.238.20">
    <property type="entry name" value="Pheromone/general odorant binding protein domain"/>
    <property type="match status" value="1"/>
</dbReference>
<keyword evidence="1" id="KW-0732">Signal</keyword>
<sequence length="139" mass="16015">MIFLFYMFLFDIILVNDSQASESFATRFQQYHVQCKDITKVNDAQTSAVYSEDPVNVAAVGDYLFCLNKKVNIQNDVGDVNVESFKYVLPYFGMPKENIDSAARECTVLRFPTPQRTAFEMRRCIQKYMVIQLPQGVNI</sequence>
<dbReference type="EMBL" id="OU900094">
    <property type="protein sequence ID" value="CAG9853634.1"/>
    <property type="molecule type" value="Genomic_DNA"/>
</dbReference>
<proteinExistence type="predicted"/>
<gene>
    <name evidence="2" type="ORF">PHYEVI_LOCUS107</name>
</gene>
<dbReference type="Pfam" id="PF01395">
    <property type="entry name" value="PBP_GOBP"/>
    <property type="match status" value="1"/>
</dbReference>